<dbReference type="Proteomes" id="UP000442694">
    <property type="component" value="Unassembled WGS sequence"/>
</dbReference>
<evidence type="ECO:0000313" key="12">
    <source>
        <dbReference type="Proteomes" id="UP000442694"/>
    </source>
</evidence>
<dbReference type="Gene3D" id="3.10.20.310">
    <property type="entry name" value="membrane protein fhac"/>
    <property type="match status" value="5"/>
</dbReference>
<reference evidence="11 12" key="1">
    <citation type="submission" date="2019-10" db="EMBL/GenBank/DDBJ databases">
        <title>New genus of Silvanigrellaceae.</title>
        <authorList>
            <person name="Pitt A."/>
            <person name="Hahn M.W."/>
        </authorList>
    </citation>
    <scope>NUCLEOTIDE SEQUENCE [LARGE SCALE GENOMIC DNA]</scope>
    <source>
        <strain evidence="11 12">33A1-SZDP</strain>
    </source>
</reference>
<gene>
    <name evidence="11" type="primary">bamA</name>
    <name evidence="11" type="ORF">GCL57_12125</name>
</gene>
<sequence length="807" mass="90261">MFGLKKYRFLENTFFFGTTSLVLAIAGQVFAQTPLLQPSAQAQHGAVSKVTITGNKTVTNDAILKLMSIKKGMNLTPSAVTKDIKSIFATSYFQDVKFDLGENGELIVSVVEKPTIHDILYEGFDIVSSSSLKDKIITKKYTIVDEKKLSQDLRTIEQAYIEKGYYLAKALYALKSTNSGSVNVVFQIKENTPIEVRKVNLLGNEYFSDFELQTFMATKPISWNSVLTSSGLFRDEYVAADQQNITYYYRDNGYAESTVVAPISRLAKNKKDISVSFFIEEGERFNIGTVKITGDLIDTEDNIKNKLLLKEDQIYRISKFNSDMKSLKVIYGDQGYAFTYVYPTFNIDRVKKLYNINYNITKGEKAYIRNITIEGNVKTRDNVIRRAIKISEGQLFNATNIEKSKANIERLGFFEVVQLIQEPDQANNSVDIKVLIKEKSTGSLSASLGASPDTNGSSGLTFFIQGQYQERNLIGKAYGVGANIQVSPSPRGNGSFNYTLGLNFTNPSIYDGPWSFGVNTSFSKNEQAITSSSSIDQVYITQETKTAGVSVGREIIENLRFYLGYSISETLTNPSVPLTQKFYSSGTTEKISQTLTYDNTDNYANPTSGIYLSGTNSFGFELFKGQYKFGSMSALTAYYIPVNFSDNFRTNFRIAFQPKYVYQIDKKNSVPYWERLTLGNSYYMKGYSGPGEALTTTAQVAISPLTGQTSTFTIGGNRSFYGVLEYFVPIIPQAGLRLVTFGEAGSVLDDYEKFSMDKVKYDVGFGFRWTTPIAPFRFEWAFPIENGNIGKAHFIFSIGSDSFNNNM</sequence>
<keyword evidence="2" id="KW-1134">Transmembrane beta strand</keyword>
<evidence type="ECO:0000256" key="4">
    <source>
        <dbReference type="ARBA" id="ARBA00022729"/>
    </source>
</evidence>
<accession>A0A833JBE7</accession>
<dbReference type="EMBL" id="WFLN01000009">
    <property type="protein sequence ID" value="KAB8028467.1"/>
    <property type="molecule type" value="Genomic_DNA"/>
</dbReference>
<dbReference type="RefSeq" id="WP_152213618.1">
    <property type="nucleotide sequence ID" value="NZ_WFLN01000009.1"/>
</dbReference>
<evidence type="ECO:0000256" key="8">
    <source>
        <dbReference type="NCBIfam" id="TIGR03303"/>
    </source>
</evidence>
<feature type="signal peptide" evidence="9">
    <location>
        <begin position="1"/>
        <end position="31"/>
    </location>
</feature>
<dbReference type="InterPro" id="IPR010827">
    <property type="entry name" value="BamA/TamA_POTRA"/>
</dbReference>
<evidence type="ECO:0000256" key="5">
    <source>
        <dbReference type="ARBA" id="ARBA00022737"/>
    </source>
</evidence>
<dbReference type="InterPro" id="IPR000184">
    <property type="entry name" value="Bac_surfAg_D15"/>
</dbReference>
<keyword evidence="6" id="KW-0472">Membrane</keyword>
<dbReference type="PANTHER" id="PTHR12815:SF47">
    <property type="entry name" value="TRANSLOCATION AND ASSEMBLY MODULE SUBUNIT TAMA"/>
    <property type="match status" value="1"/>
</dbReference>
<dbReference type="Pfam" id="PF01103">
    <property type="entry name" value="Omp85"/>
    <property type="match status" value="1"/>
</dbReference>
<proteinExistence type="predicted"/>
<dbReference type="InterPro" id="IPR034746">
    <property type="entry name" value="POTRA"/>
</dbReference>
<comment type="subcellular location">
    <subcellularLocation>
        <location evidence="1">Membrane</location>
    </subcellularLocation>
</comment>
<name>A0A833JBE7_9BACT</name>
<evidence type="ECO:0000256" key="7">
    <source>
        <dbReference type="ARBA" id="ARBA00023237"/>
    </source>
</evidence>
<dbReference type="AlphaFoldDB" id="A0A833JBE7"/>
<keyword evidence="5" id="KW-0677">Repeat</keyword>
<dbReference type="InterPro" id="IPR023707">
    <property type="entry name" value="OM_assembly_BamA"/>
</dbReference>
<comment type="caution">
    <text evidence="11">The sequence shown here is derived from an EMBL/GenBank/DDBJ whole genome shotgun (WGS) entry which is preliminary data.</text>
</comment>
<keyword evidence="4 9" id="KW-0732">Signal</keyword>
<dbReference type="GO" id="GO:0009279">
    <property type="term" value="C:cell outer membrane"/>
    <property type="evidence" value="ECO:0007669"/>
    <property type="project" value="UniProtKB-UniRule"/>
</dbReference>
<keyword evidence="3" id="KW-0812">Transmembrane</keyword>
<dbReference type="InterPro" id="IPR039910">
    <property type="entry name" value="D15-like"/>
</dbReference>
<dbReference type="PANTHER" id="PTHR12815">
    <property type="entry name" value="SORTING AND ASSEMBLY MACHINERY SAMM50 PROTEIN FAMILY MEMBER"/>
    <property type="match status" value="1"/>
</dbReference>
<dbReference type="PROSITE" id="PS51779">
    <property type="entry name" value="POTRA"/>
    <property type="match status" value="2"/>
</dbReference>
<evidence type="ECO:0000256" key="2">
    <source>
        <dbReference type="ARBA" id="ARBA00022452"/>
    </source>
</evidence>
<evidence type="ECO:0000313" key="11">
    <source>
        <dbReference type="EMBL" id="KAB8028467.1"/>
    </source>
</evidence>
<keyword evidence="7" id="KW-0998">Cell outer membrane</keyword>
<feature type="domain" description="POTRA" evidence="10">
    <location>
        <begin position="45"/>
        <end position="113"/>
    </location>
</feature>
<feature type="domain" description="POTRA" evidence="10">
    <location>
        <begin position="366"/>
        <end position="439"/>
    </location>
</feature>
<evidence type="ECO:0000256" key="6">
    <source>
        <dbReference type="ARBA" id="ARBA00023136"/>
    </source>
</evidence>
<dbReference type="Gene3D" id="2.40.160.50">
    <property type="entry name" value="membrane protein fhac: a member of the omp85/tpsb transporter family"/>
    <property type="match status" value="1"/>
</dbReference>
<evidence type="ECO:0000256" key="9">
    <source>
        <dbReference type="SAM" id="SignalP"/>
    </source>
</evidence>
<evidence type="ECO:0000259" key="10">
    <source>
        <dbReference type="PROSITE" id="PS51779"/>
    </source>
</evidence>
<organism evidence="11 12">
    <name type="scientific">Fluviispira multicolorata</name>
    <dbReference type="NCBI Taxonomy" id="2654512"/>
    <lineage>
        <taxon>Bacteria</taxon>
        <taxon>Pseudomonadati</taxon>
        <taxon>Bdellovibrionota</taxon>
        <taxon>Oligoflexia</taxon>
        <taxon>Silvanigrellales</taxon>
        <taxon>Silvanigrellaceae</taxon>
        <taxon>Fluviispira</taxon>
    </lineage>
</organism>
<dbReference type="NCBIfam" id="TIGR03303">
    <property type="entry name" value="OM_YaeT"/>
    <property type="match status" value="1"/>
</dbReference>
<dbReference type="GO" id="GO:0071709">
    <property type="term" value="P:membrane assembly"/>
    <property type="evidence" value="ECO:0007669"/>
    <property type="project" value="InterPro"/>
</dbReference>
<evidence type="ECO:0000256" key="3">
    <source>
        <dbReference type="ARBA" id="ARBA00022692"/>
    </source>
</evidence>
<keyword evidence="12" id="KW-1185">Reference proteome</keyword>
<protein>
    <recommendedName>
        <fullName evidence="8">Outer membrane protein assembly factor BamA</fullName>
    </recommendedName>
</protein>
<dbReference type="Pfam" id="PF07244">
    <property type="entry name" value="POTRA"/>
    <property type="match status" value="5"/>
</dbReference>
<dbReference type="PIRSF" id="PIRSF006076">
    <property type="entry name" value="OM_assembly_OMP85"/>
    <property type="match status" value="1"/>
</dbReference>
<feature type="chain" id="PRO_5032940719" description="Outer membrane protein assembly factor BamA" evidence="9">
    <location>
        <begin position="32"/>
        <end position="807"/>
    </location>
</feature>
<evidence type="ECO:0000256" key="1">
    <source>
        <dbReference type="ARBA" id="ARBA00004370"/>
    </source>
</evidence>